<accession>A0AAV7TXW3</accession>
<dbReference type="PANTHER" id="PTHR37984:SF11">
    <property type="entry name" value="INTEGRASE CATALYTIC DOMAIN-CONTAINING PROTEIN"/>
    <property type="match status" value="1"/>
</dbReference>
<dbReference type="CDD" id="cd00303">
    <property type="entry name" value="retropepsin_like"/>
    <property type="match status" value="1"/>
</dbReference>
<gene>
    <name evidence="1" type="ORF">NDU88_006704</name>
</gene>
<dbReference type="InterPro" id="IPR021109">
    <property type="entry name" value="Peptidase_aspartic_dom_sf"/>
</dbReference>
<proteinExistence type="predicted"/>
<dbReference type="InterPro" id="IPR043502">
    <property type="entry name" value="DNA/RNA_pol_sf"/>
</dbReference>
<protein>
    <submittedName>
        <fullName evidence="1">Uncharacterized protein</fullName>
    </submittedName>
</protein>
<evidence type="ECO:0000313" key="1">
    <source>
        <dbReference type="EMBL" id="KAJ1181497.1"/>
    </source>
</evidence>
<dbReference type="Proteomes" id="UP001066276">
    <property type="component" value="Chromosome 3_2"/>
</dbReference>
<sequence length="216" mass="24000">MDEDENVVHVVHAIFTVGNTDSRKAKLPRCQVQVGTHETVAVVDTRASINLIAAEEYRRMVPAPTLTKAKVRVYAYGQCQPLALLGAFQTNITHGSQSIPARVYVTEEGQGMLLGCKAAEELGIVTFAFSIHQESMADLLARYKEVFERIGCLKGREIKLHIDKTVQPVALRHRRVAFHLRPQVEKELDQLEKAGIIEKVSGPTPWVSPIVVARKP</sequence>
<keyword evidence="2" id="KW-1185">Reference proteome</keyword>
<dbReference type="Gene3D" id="2.40.70.10">
    <property type="entry name" value="Acid Proteases"/>
    <property type="match status" value="1"/>
</dbReference>
<dbReference type="InterPro" id="IPR050951">
    <property type="entry name" value="Retrovirus_Pol_polyprotein"/>
</dbReference>
<reference evidence="1" key="1">
    <citation type="journal article" date="2022" name="bioRxiv">
        <title>Sequencing and chromosome-scale assembly of the giantPleurodeles waltlgenome.</title>
        <authorList>
            <person name="Brown T."/>
            <person name="Elewa A."/>
            <person name="Iarovenko S."/>
            <person name="Subramanian E."/>
            <person name="Araus A.J."/>
            <person name="Petzold A."/>
            <person name="Susuki M."/>
            <person name="Suzuki K.-i.T."/>
            <person name="Hayashi T."/>
            <person name="Toyoda A."/>
            <person name="Oliveira C."/>
            <person name="Osipova E."/>
            <person name="Leigh N.D."/>
            <person name="Simon A."/>
            <person name="Yun M.H."/>
        </authorList>
    </citation>
    <scope>NUCLEOTIDE SEQUENCE</scope>
    <source>
        <strain evidence="1">20211129_DDA</strain>
        <tissue evidence="1">Liver</tissue>
    </source>
</reference>
<organism evidence="1 2">
    <name type="scientific">Pleurodeles waltl</name>
    <name type="common">Iberian ribbed newt</name>
    <dbReference type="NCBI Taxonomy" id="8319"/>
    <lineage>
        <taxon>Eukaryota</taxon>
        <taxon>Metazoa</taxon>
        <taxon>Chordata</taxon>
        <taxon>Craniata</taxon>
        <taxon>Vertebrata</taxon>
        <taxon>Euteleostomi</taxon>
        <taxon>Amphibia</taxon>
        <taxon>Batrachia</taxon>
        <taxon>Caudata</taxon>
        <taxon>Salamandroidea</taxon>
        <taxon>Salamandridae</taxon>
        <taxon>Pleurodelinae</taxon>
        <taxon>Pleurodeles</taxon>
    </lineage>
</organism>
<dbReference type="SUPFAM" id="SSF56672">
    <property type="entry name" value="DNA/RNA polymerases"/>
    <property type="match status" value="1"/>
</dbReference>
<evidence type="ECO:0000313" key="2">
    <source>
        <dbReference type="Proteomes" id="UP001066276"/>
    </source>
</evidence>
<dbReference type="PANTHER" id="PTHR37984">
    <property type="entry name" value="PROTEIN CBG26694"/>
    <property type="match status" value="1"/>
</dbReference>
<name>A0AAV7TXW3_PLEWA</name>
<dbReference type="Gene3D" id="3.10.10.10">
    <property type="entry name" value="HIV Type 1 Reverse Transcriptase, subunit A, domain 1"/>
    <property type="match status" value="1"/>
</dbReference>
<dbReference type="EMBL" id="JANPWB010000006">
    <property type="protein sequence ID" value="KAJ1181497.1"/>
    <property type="molecule type" value="Genomic_DNA"/>
</dbReference>
<comment type="caution">
    <text evidence="1">The sequence shown here is derived from an EMBL/GenBank/DDBJ whole genome shotgun (WGS) entry which is preliminary data.</text>
</comment>
<dbReference type="AlphaFoldDB" id="A0AAV7TXW3"/>